<dbReference type="SUPFAM" id="SSF50891">
    <property type="entry name" value="Cyclophilin-like"/>
    <property type="match status" value="1"/>
</dbReference>
<evidence type="ECO:0000256" key="2">
    <source>
        <dbReference type="RuleBase" id="RU363019"/>
    </source>
</evidence>
<feature type="compositionally biased region" description="Low complexity" evidence="3">
    <location>
        <begin position="30"/>
        <end position="58"/>
    </location>
</feature>
<dbReference type="PROSITE" id="PS51257">
    <property type="entry name" value="PROKAR_LIPOPROTEIN"/>
    <property type="match status" value="1"/>
</dbReference>
<dbReference type="PANTHER" id="PTHR45625:SF3">
    <property type="entry name" value="PEPTIDYL-PROLYL CIS-TRANS ISOMERASE B-RELATED"/>
    <property type="match status" value="1"/>
</dbReference>
<keyword evidence="2" id="KW-0697">Rotamase</keyword>
<comment type="caution">
    <text evidence="5">The sequence shown here is derived from an EMBL/GenBank/DDBJ whole genome shotgun (WGS) entry which is preliminary data.</text>
</comment>
<dbReference type="Pfam" id="PF00160">
    <property type="entry name" value="Pro_isomerase"/>
    <property type="match status" value="1"/>
</dbReference>
<dbReference type="RefSeq" id="WP_119704656.1">
    <property type="nucleotide sequence ID" value="NZ_JBHSOI010000002.1"/>
</dbReference>
<feature type="domain" description="PPIase cyclophilin-type" evidence="4">
    <location>
        <begin position="81"/>
        <end position="231"/>
    </location>
</feature>
<comment type="catalytic activity">
    <reaction evidence="2">
        <text>[protein]-peptidylproline (omega=180) = [protein]-peptidylproline (omega=0)</text>
        <dbReference type="Rhea" id="RHEA:16237"/>
        <dbReference type="Rhea" id="RHEA-COMP:10747"/>
        <dbReference type="Rhea" id="RHEA-COMP:10748"/>
        <dbReference type="ChEBI" id="CHEBI:83833"/>
        <dbReference type="ChEBI" id="CHEBI:83834"/>
        <dbReference type="EC" id="5.2.1.8"/>
    </reaction>
</comment>
<name>A0A371P3A7_9ACTN</name>
<dbReference type="CDD" id="cd00317">
    <property type="entry name" value="cyclophilin"/>
    <property type="match status" value="1"/>
</dbReference>
<dbReference type="PANTHER" id="PTHR45625">
    <property type="entry name" value="PEPTIDYL-PROLYL CIS-TRANS ISOMERASE-RELATED"/>
    <property type="match status" value="1"/>
</dbReference>
<gene>
    <name evidence="5" type="ORF">DX116_12825</name>
</gene>
<feature type="region of interest" description="Disordered" evidence="3">
    <location>
        <begin position="22"/>
        <end position="77"/>
    </location>
</feature>
<dbReference type="PRINTS" id="PR00153">
    <property type="entry name" value="CSAPPISMRASE"/>
</dbReference>
<evidence type="ECO:0000313" key="5">
    <source>
        <dbReference type="EMBL" id="REK70058.1"/>
    </source>
</evidence>
<feature type="signal peptide" evidence="2">
    <location>
        <begin position="1"/>
        <end position="19"/>
    </location>
</feature>
<organism evidence="5 6">
    <name type="scientific">Aeromicrobium endophyticum</name>
    <dbReference type="NCBI Taxonomy" id="2292704"/>
    <lineage>
        <taxon>Bacteria</taxon>
        <taxon>Bacillati</taxon>
        <taxon>Actinomycetota</taxon>
        <taxon>Actinomycetes</taxon>
        <taxon>Propionibacteriales</taxon>
        <taxon>Nocardioidaceae</taxon>
        <taxon>Aeromicrobium</taxon>
    </lineage>
</organism>
<dbReference type="GO" id="GO:0003755">
    <property type="term" value="F:peptidyl-prolyl cis-trans isomerase activity"/>
    <property type="evidence" value="ECO:0007669"/>
    <property type="project" value="UniProtKB-UniRule"/>
</dbReference>
<comment type="similarity">
    <text evidence="2">Belongs to the cyclophilin-type PPIase family.</text>
</comment>
<dbReference type="OrthoDB" id="5507614at2"/>
<dbReference type="InterPro" id="IPR044666">
    <property type="entry name" value="Cyclophilin_A-like"/>
</dbReference>
<dbReference type="Gene3D" id="2.40.100.10">
    <property type="entry name" value="Cyclophilin-like"/>
    <property type="match status" value="1"/>
</dbReference>
<dbReference type="PROSITE" id="PS50072">
    <property type="entry name" value="CSA_PPIASE_2"/>
    <property type="match status" value="1"/>
</dbReference>
<keyword evidence="2 5" id="KW-0413">Isomerase</keyword>
<keyword evidence="2" id="KW-0732">Signal</keyword>
<dbReference type="InterPro" id="IPR029000">
    <property type="entry name" value="Cyclophilin-like_dom_sf"/>
</dbReference>
<reference evidence="5 6" key="1">
    <citation type="submission" date="2018-08" db="EMBL/GenBank/DDBJ databases">
        <title>Aeromicrobium sp. M2KJ-4, whole genome shotgun sequence.</title>
        <authorList>
            <person name="Tuo L."/>
        </authorList>
    </citation>
    <scope>NUCLEOTIDE SEQUENCE [LARGE SCALE GENOMIC DNA]</scope>
    <source>
        <strain evidence="5 6">M2KJ-4</strain>
    </source>
</reference>
<protein>
    <recommendedName>
        <fullName evidence="2">Peptidyl-prolyl cis-trans isomerase</fullName>
        <shortName evidence="2">PPIase</shortName>
        <ecNumber evidence="2">5.2.1.8</ecNumber>
    </recommendedName>
</protein>
<evidence type="ECO:0000256" key="1">
    <source>
        <dbReference type="ARBA" id="ARBA00002388"/>
    </source>
</evidence>
<dbReference type="InterPro" id="IPR002130">
    <property type="entry name" value="Cyclophilin-type_PPIase_dom"/>
</dbReference>
<dbReference type="AlphaFoldDB" id="A0A371P3A7"/>
<dbReference type="Proteomes" id="UP000265581">
    <property type="component" value="Unassembled WGS sequence"/>
</dbReference>
<sequence>MRSRLLAAAATTVLITTLAACGGSDGGSSDGDSASKPAASSDAPAASDSPSPSAAADGTCTYTETDEPGKKATLPPATPISLDAITIKTNRGVIKASLTPDAAPCTVSSFASLAQQGYFDGTKCHRLVPGFVLQCGDPSATGQGGPGYSFADELSGKETYPAGTLAMANAGPDTNGSQFFIVLADADLPPSYTVFGKVDAAGLKVAQQIEADGVGADGTAPAKDVILESVS</sequence>
<feature type="chain" id="PRO_5016485734" description="Peptidyl-prolyl cis-trans isomerase" evidence="2">
    <location>
        <begin position="20"/>
        <end position="231"/>
    </location>
</feature>
<dbReference type="EC" id="5.2.1.8" evidence="2"/>
<dbReference type="EMBL" id="QUBR01000002">
    <property type="protein sequence ID" value="REK70058.1"/>
    <property type="molecule type" value="Genomic_DNA"/>
</dbReference>
<evidence type="ECO:0000313" key="6">
    <source>
        <dbReference type="Proteomes" id="UP000265581"/>
    </source>
</evidence>
<evidence type="ECO:0000259" key="4">
    <source>
        <dbReference type="PROSITE" id="PS50072"/>
    </source>
</evidence>
<keyword evidence="6" id="KW-1185">Reference proteome</keyword>
<proteinExistence type="inferred from homology"/>
<evidence type="ECO:0000256" key="3">
    <source>
        <dbReference type="SAM" id="MobiDB-lite"/>
    </source>
</evidence>
<comment type="function">
    <text evidence="1 2">PPIases accelerate the folding of proteins. It catalyzes the cis-trans isomerization of proline imidic peptide bonds in oligopeptides.</text>
</comment>
<accession>A0A371P3A7</accession>